<dbReference type="AlphaFoldDB" id="A0A6D2JZJ0"/>
<feature type="chain" id="PRO_5025412507" evidence="2">
    <location>
        <begin position="31"/>
        <end position="151"/>
    </location>
</feature>
<feature type="signal peptide" evidence="2">
    <location>
        <begin position="1"/>
        <end position="30"/>
    </location>
</feature>
<feature type="region of interest" description="Disordered" evidence="1">
    <location>
        <begin position="36"/>
        <end position="68"/>
    </location>
</feature>
<accession>A0A6D2JZJ0</accession>
<gene>
    <name evidence="3" type="ORF">MERR_LOCUS34516</name>
</gene>
<dbReference type="OrthoDB" id="1099099at2759"/>
<keyword evidence="2" id="KW-0732">Signal</keyword>
<dbReference type="EMBL" id="CACVBM020001371">
    <property type="protein sequence ID" value="CAA7047281.1"/>
    <property type="molecule type" value="Genomic_DNA"/>
</dbReference>
<evidence type="ECO:0000256" key="1">
    <source>
        <dbReference type="SAM" id="MobiDB-lite"/>
    </source>
</evidence>
<reference evidence="3" key="1">
    <citation type="submission" date="2020-01" db="EMBL/GenBank/DDBJ databases">
        <authorList>
            <person name="Mishra B."/>
        </authorList>
    </citation>
    <scope>NUCLEOTIDE SEQUENCE [LARGE SCALE GENOMIC DNA]</scope>
</reference>
<keyword evidence="4" id="KW-1185">Reference proteome</keyword>
<comment type="caution">
    <text evidence="3">The sequence shown here is derived from an EMBL/GenBank/DDBJ whole genome shotgun (WGS) entry which is preliminary data.</text>
</comment>
<name>A0A6D2JZJ0_9BRAS</name>
<organism evidence="3 4">
    <name type="scientific">Microthlaspi erraticum</name>
    <dbReference type="NCBI Taxonomy" id="1685480"/>
    <lineage>
        <taxon>Eukaryota</taxon>
        <taxon>Viridiplantae</taxon>
        <taxon>Streptophyta</taxon>
        <taxon>Embryophyta</taxon>
        <taxon>Tracheophyta</taxon>
        <taxon>Spermatophyta</taxon>
        <taxon>Magnoliopsida</taxon>
        <taxon>eudicotyledons</taxon>
        <taxon>Gunneridae</taxon>
        <taxon>Pentapetalae</taxon>
        <taxon>rosids</taxon>
        <taxon>malvids</taxon>
        <taxon>Brassicales</taxon>
        <taxon>Brassicaceae</taxon>
        <taxon>Coluteocarpeae</taxon>
        <taxon>Microthlaspi</taxon>
    </lineage>
</organism>
<proteinExistence type="predicted"/>
<sequence>MSQPKTSGRSSFGFMMRPLTWLCMCFNAAAEGDQRRRSNKKLLRRSRSVHSMKPSPVNSFDRSPMVDDEERDEKIKDVILYWVILMEMITGRTSNDETLSEEKQNLVMWLRPSLDRNIPKDEATVESIKTVAKLAEHCTFQDVDKYIYLSW</sequence>
<feature type="compositionally biased region" description="Basic residues" evidence="1">
    <location>
        <begin position="37"/>
        <end position="50"/>
    </location>
</feature>
<protein>
    <submittedName>
        <fullName evidence="3">Uncharacterized protein</fullName>
    </submittedName>
</protein>
<dbReference type="Proteomes" id="UP000467841">
    <property type="component" value="Unassembled WGS sequence"/>
</dbReference>
<evidence type="ECO:0000313" key="3">
    <source>
        <dbReference type="EMBL" id="CAA7047281.1"/>
    </source>
</evidence>
<evidence type="ECO:0000313" key="4">
    <source>
        <dbReference type="Proteomes" id="UP000467841"/>
    </source>
</evidence>
<evidence type="ECO:0000256" key="2">
    <source>
        <dbReference type="SAM" id="SignalP"/>
    </source>
</evidence>